<accession>A0A391P7X1</accession>
<proteinExistence type="predicted"/>
<reference evidence="2 3" key="1">
    <citation type="journal article" date="2018" name="PLoS ONE">
        <title>The draft genome of Kipferlia bialata reveals reductive genome evolution in fornicate parasites.</title>
        <authorList>
            <person name="Tanifuji G."/>
            <person name="Takabayashi S."/>
            <person name="Kume K."/>
            <person name="Takagi M."/>
            <person name="Nakayama T."/>
            <person name="Kamikawa R."/>
            <person name="Inagaki Y."/>
            <person name="Hashimoto T."/>
        </authorList>
    </citation>
    <scope>NUCLEOTIDE SEQUENCE [LARGE SCALE GENOMIC DNA]</scope>
    <source>
        <strain evidence="2">NY0173</strain>
    </source>
</reference>
<gene>
    <name evidence="2" type="ORF">KIPB_012765</name>
</gene>
<name>A0A391P7X1_9EUKA</name>
<dbReference type="Proteomes" id="UP000265618">
    <property type="component" value="Unassembled WGS sequence"/>
</dbReference>
<feature type="compositionally biased region" description="Basic residues" evidence="1">
    <location>
        <begin position="10"/>
        <end position="21"/>
    </location>
</feature>
<organism evidence="2 3">
    <name type="scientific">Kipferlia bialata</name>
    <dbReference type="NCBI Taxonomy" id="797122"/>
    <lineage>
        <taxon>Eukaryota</taxon>
        <taxon>Metamonada</taxon>
        <taxon>Carpediemonas-like organisms</taxon>
        <taxon>Kipferlia</taxon>
    </lineage>
</organism>
<sequence length="21" mass="2263">MSGISLSGLAKKKGRRKRTTS</sequence>
<evidence type="ECO:0000256" key="1">
    <source>
        <dbReference type="SAM" id="MobiDB-lite"/>
    </source>
</evidence>
<evidence type="ECO:0000313" key="3">
    <source>
        <dbReference type="Proteomes" id="UP000265618"/>
    </source>
</evidence>
<feature type="region of interest" description="Disordered" evidence="1">
    <location>
        <begin position="1"/>
        <end position="21"/>
    </location>
</feature>
<dbReference type="EMBL" id="BDIP01005766">
    <property type="protein sequence ID" value="GCA63982.1"/>
    <property type="molecule type" value="Genomic_DNA"/>
</dbReference>
<feature type="non-terminal residue" evidence="2">
    <location>
        <position position="21"/>
    </location>
</feature>
<evidence type="ECO:0000313" key="2">
    <source>
        <dbReference type="EMBL" id="GCA63982.1"/>
    </source>
</evidence>
<comment type="caution">
    <text evidence="2">The sequence shown here is derived from an EMBL/GenBank/DDBJ whole genome shotgun (WGS) entry which is preliminary data.</text>
</comment>
<protein>
    <submittedName>
        <fullName evidence="2">Uncharacterized protein</fullName>
    </submittedName>
</protein>
<dbReference type="AlphaFoldDB" id="A0A391P7X1"/>
<keyword evidence="3" id="KW-1185">Reference proteome</keyword>